<evidence type="ECO:0000313" key="1">
    <source>
        <dbReference type="EMBL" id="KAG1788887.1"/>
    </source>
</evidence>
<reference evidence="1" key="1">
    <citation type="journal article" date="2020" name="New Phytol.">
        <title>Comparative genomics reveals dynamic genome evolution in host specialist ectomycorrhizal fungi.</title>
        <authorList>
            <person name="Lofgren L.A."/>
            <person name="Nguyen N.H."/>
            <person name="Vilgalys R."/>
            <person name="Ruytinx J."/>
            <person name="Liao H.L."/>
            <person name="Branco S."/>
            <person name="Kuo A."/>
            <person name="LaButti K."/>
            <person name="Lipzen A."/>
            <person name="Andreopoulos W."/>
            <person name="Pangilinan J."/>
            <person name="Riley R."/>
            <person name="Hundley H."/>
            <person name="Na H."/>
            <person name="Barry K."/>
            <person name="Grigoriev I.V."/>
            <person name="Stajich J.E."/>
            <person name="Kennedy P.G."/>
        </authorList>
    </citation>
    <scope>NUCLEOTIDE SEQUENCE</scope>
    <source>
        <strain evidence="1">S12</strain>
    </source>
</reference>
<dbReference type="OrthoDB" id="2685095at2759"/>
<gene>
    <name evidence="1" type="ORF">HD556DRAFT_1447550</name>
</gene>
<dbReference type="Proteomes" id="UP000719766">
    <property type="component" value="Unassembled WGS sequence"/>
</dbReference>
<evidence type="ECO:0000313" key="2">
    <source>
        <dbReference type="Proteomes" id="UP000719766"/>
    </source>
</evidence>
<protein>
    <submittedName>
        <fullName evidence="1">Uncharacterized protein</fullName>
    </submittedName>
</protein>
<keyword evidence="2" id="KW-1185">Reference proteome</keyword>
<name>A0A9P7DCT9_9AGAM</name>
<dbReference type="AlphaFoldDB" id="A0A9P7DCT9"/>
<comment type="caution">
    <text evidence="1">The sequence shown here is derived from an EMBL/GenBank/DDBJ whole genome shotgun (WGS) entry which is preliminary data.</text>
</comment>
<proteinExistence type="predicted"/>
<dbReference type="GeneID" id="64601056"/>
<dbReference type="EMBL" id="JABBWE010000064">
    <property type="protein sequence ID" value="KAG1788887.1"/>
    <property type="molecule type" value="Genomic_DNA"/>
</dbReference>
<dbReference type="RefSeq" id="XP_041156048.1">
    <property type="nucleotide sequence ID" value="XM_041307292.1"/>
</dbReference>
<organism evidence="1 2">
    <name type="scientific">Suillus plorans</name>
    <dbReference type="NCBI Taxonomy" id="116603"/>
    <lineage>
        <taxon>Eukaryota</taxon>
        <taxon>Fungi</taxon>
        <taxon>Dikarya</taxon>
        <taxon>Basidiomycota</taxon>
        <taxon>Agaricomycotina</taxon>
        <taxon>Agaricomycetes</taxon>
        <taxon>Agaricomycetidae</taxon>
        <taxon>Boletales</taxon>
        <taxon>Suillineae</taxon>
        <taxon>Suillaceae</taxon>
        <taxon>Suillus</taxon>
    </lineage>
</organism>
<accession>A0A9P7DCT9</accession>
<sequence>MPSSMPSLSQSAQDFLHVSMNDFPEVDIQISNIESAEQKREKQTYMMALDGINIEDNEQDTLFTKLSIDSMYSSYLAARTHVRQYTQLLLLLKHEEDAWAQRVTKASCLMPEYKSVGWVA</sequence>